<sequence>MPRIIVDPKKPFDISLRNFKRACEKAGIKQELRERKTFIKPTEKRKIAKRTAISRAKQALRKSYY</sequence>
<dbReference type="NCBIfam" id="TIGR00030">
    <property type="entry name" value="S21p"/>
    <property type="match status" value="1"/>
</dbReference>
<evidence type="ECO:0000256" key="4">
    <source>
        <dbReference type="ARBA" id="ARBA00035135"/>
    </source>
</evidence>
<dbReference type="AlphaFoldDB" id="A0AAC8VDN9"/>
<dbReference type="GO" id="GO:0003735">
    <property type="term" value="F:structural constituent of ribosome"/>
    <property type="evidence" value="ECO:0007669"/>
    <property type="project" value="InterPro"/>
</dbReference>
<evidence type="ECO:0000256" key="5">
    <source>
        <dbReference type="HAMAP-Rule" id="MF_00358"/>
    </source>
</evidence>
<organism evidence="7 8">
    <name type="scientific">Francisella persica ATCC VR-331</name>
    <dbReference type="NCBI Taxonomy" id="1086726"/>
    <lineage>
        <taxon>Bacteria</taxon>
        <taxon>Pseudomonadati</taxon>
        <taxon>Pseudomonadota</taxon>
        <taxon>Gammaproteobacteria</taxon>
        <taxon>Thiotrichales</taxon>
        <taxon>Francisellaceae</taxon>
        <taxon>Francisella</taxon>
    </lineage>
</organism>
<accession>A0AAC8VDN9</accession>
<dbReference type="Pfam" id="PF01165">
    <property type="entry name" value="Ribosomal_S21"/>
    <property type="match status" value="1"/>
</dbReference>
<keyword evidence="2 5" id="KW-0689">Ribosomal protein</keyword>
<comment type="similarity">
    <text evidence="1 5 6">Belongs to the bacterial ribosomal protein bS21 family.</text>
</comment>
<evidence type="ECO:0000256" key="1">
    <source>
        <dbReference type="ARBA" id="ARBA00006640"/>
    </source>
</evidence>
<proteinExistence type="inferred from homology"/>
<evidence type="ECO:0000313" key="7">
    <source>
        <dbReference type="EMBL" id="ALB01558.1"/>
    </source>
</evidence>
<dbReference type="PRINTS" id="PR00976">
    <property type="entry name" value="RIBOSOMALS21"/>
</dbReference>
<dbReference type="InterPro" id="IPR001911">
    <property type="entry name" value="Ribosomal_bS21"/>
</dbReference>
<evidence type="ECO:0000256" key="3">
    <source>
        <dbReference type="ARBA" id="ARBA00023274"/>
    </source>
</evidence>
<dbReference type="RefSeq" id="WP_064460974.1">
    <property type="nucleotide sequence ID" value="NZ_CP012505.1"/>
</dbReference>
<dbReference type="InterPro" id="IPR038380">
    <property type="entry name" value="Ribosomal_bS21_sf"/>
</dbReference>
<evidence type="ECO:0000256" key="2">
    <source>
        <dbReference type="ARBA" id="ARBA00022980"/>
    </source>
</evidence>
<dbReference type="EMBL" id="CP012505">
    <property type="protein sequence ID" value="ALB01558.1"/>
    <property type="molecule type" value="Genomic_DNA"/>
</dbReference>
<evidence type="ECO:0000256" key="6">
    <source>
        <dbReference type="RuleBase" id="RU000667"/>
    </source>
</evidence>
<dbReference type="GO" id="GO:0006412">
    <property type="term" value="P:translation"/>
    <property type="evidence" value="ECO:0007669"/>
    <property type="project" value="UniProtKB-UniRule"/>
</dbReference>
<reference evidence="7 8" key="1">
    <citation type="journal article" date="2016" name="Int. J. Syst. Evol. Microbiol.">
        <title>Reclassification of Wolbachia persica as Francisella persica comb. nov. and emended description of the family Francisellaceae.</title>
        <authorList>
            <person name="Larson M.A."/>
            <person name="Nalbantoglu U."/>
            <person name="Sayood K."/>
            <person name="Zentz E.B."/>
            <person name="Cer R.Z."/>
            <person name="Iwen P.C."/>
            <person name="Francesconi S.C."/>
            <person name="Bishop-Lilly K.A."/>
            <person name="Mokashi V.P."/>
            <person name="Sjostedt A."/>
            <person name="Hinrichs S.H."/>
        </authorList>
    </citation>
    <scope>NUCLEOTIDE SEQUENCE [LARGE SCALE GENOMIC DNA]</scope>
    <source>
        <strain evidence="7 8">FSC845</strain>
    </source>
</reference>
<gene>
    <name evidence="5" type="primary">rpsU</name>
    <name evidence="7" type="ORF">ACH24_02120</name>
</gene>
<dbReference type="Proteomes" id="UP000242800">
    <property type="component" value="Chromosome"/>
</dbReference>
<keyword evidence="8" id="KW-1185">Reference proteome</keyword>
<dbReference type="GO" id="GO:0005840">
    <property type="term" value="C:ribosome"/>
    <property type="evidence" value="ECO:0007669"/>
    <property type="project" value="UniProtKB-KW"/>
</dbReference>
<name>A0AAC8VDN9_9GAMM</name>
<keyword evidence="3 5" id="KW-0687">Ribonucleoprotein</keyword>
<protein>
    <recommendedName>
        <fullName evidence="4 5">Small ribosomal subunit protein bS21</fullName>
    </recommendedName>
</protein>
<dbReference type="Gene3D" id="1.20.5.1150">
    <property type="entry name" value="Ribosomal protein S8"/>
    <property type="match status" value="1"/>
</dbReference>
<evidence type="ECO:0000313" key="8">
    <source>
        <dbReference type="Proteomes" id="UP000242800"/>
    </source>
</evidence>
<dbReference type="KEGG" id="fper:ACH24_02120"/>
<dbReference type="GO" id="GO:1990904">
    <property type="term" value="C:ribonucleoprotein complex"/>
    <property type="evidence" value="ECO:0007669"/>
    <property type="project" value="UniProtKB-KW"/>
</dbReference>
<dbReference type="HAMAP" id="MF_00358">
    <property type="entry name" value="Ribosomal_bS21"/>
    <property type="match status" value="1"/>
</dbReference>